<evidence type="ECO:0000256" key="2">
    <source>
        <dbReference type="ARBA" id="ARBA00010532"/>
    </source>
</evidence>
<comment type="subcellular location">
    <subcellularLocation>
        <location evidence="1">Cell membrane</location>
    </subcellularLocation>
</comment>
<dbReference type="AlphaFoldDB" id="A0ABD0YVS2"/>
<dbReference type="GO" id="GO:0005886">
    <property type="term" value="C:plasma membrane"/>
    <property type="evidence" value="ECO:0007669"/>
    <property type="project" value="UniProtKB-SubCell"/>
</dbReference>
<evidence type="ECO:0000256" key="4">
    <source>
        <dbReference type="ARBA" id="ARBA00022692"/>
    </source>
</evidence>
<dbReference type="PANTHER" id="PTHR11923">
    <property type="entry name" value="SCAVENGER RECEPTOR CLASS B TYPE-1 SR-B1"/>
    <property type="match status" value="1"/>
</dbReference>
<comment type="similarity">
    <text evidence="2">Belongs to the CD36 family.</text>
</comment>
<gene>
    <name evidence="9" type="ORF">AAG570_006952</name>
</gene>
<proteinExistence type="inferred from homology"/>
<dbReference type="PRINTS" id="PR01609">
    <property type="entry name" value="CD36FAMILY"/>
</dbReference>
<evidence type="ECO:0000256" key="7">
    <source>
        <dbReference type="ARBA" id="ARBA00023180"/>
    </source>
</evidence>
<keyword evidence="3" id="KW-1003">Cell membrane</keyword>
<evidence type="ECO:0000256" key="6">
    <source>
        <dbReference type="ARBA" id="ARBA00023136"/>
    </source>
</evidence>
<evidence type="ECO:0000256" key="5">
    <source>
        <dbReference type="ARBA" id="ARBA00022989"/>
    </source>
</evidence>
<evidence type="ECO:0000256" key="1">
    <source>
        <dbReference type="ARBA" id="ARBA00004236"/>
    </source>
</evidence>
<organism evidence="9 10">
    <name type="scientific">Ranatra chinensis</name>
    <dbReference type="NCBI Taxonomy" id="642074"/>
    <lineage>
        <taxon>Eukaryota</taxon>
        <taxon>Metazoa</taxon>
        <taxon>Ecdysozoa</taxon>
        <taxon>Arthropoda</taxon>
        <taxon>Hexapoda</taxon>
        <taxon>Insecta</taxon>
        <taxon>Pterygota</taxon>
        <taxon>Neoptera</taxon>
        <taxon>Paraneoptera</taxon>
        <taxon>Hemiptera</taxon>
        <taxon>Heteroptera</taxon>
        <taxon>Panheteroptera</taxon>
        <taxon>Nepomorpha</taxon>
        <taxon>Nepidae</taxon>
        <taxon>Ranatrinae</taxon>
        <taxon>Ranatra</taxon>
    </lineage>
</organism>
<reference evidence="9 10" key="1">
    <citation type="submission" date="2024-07" db="EMBL/GenBank/DDBJ databases">
        <title>Chromosome-level genome assembly of the water stick insect Ranatra chinensis (Heteroptera: Nepidae).</title>
        <authorList>
            <person name="Liu X."/>
        </authorList>
    </citation>
    <scope>NUCLEOTIDE SEQUENCE [LARGE SCALE GENOMIC DNA]</scope>
    <source>
        <strain evidence="9">Cailab_2021Rc</strain>
        <tissue evidence="9">Muscle</tissue>
    </source>
</reference>
<name>A0ABD0YVS2_9HEMI</name>
<protein>
    <submittedName>
        <fullName evidence="9">Uncharacterized protein</fullName>
    </submittedName>
</protein>
<evidence type="ECO:0000313" key="9">
    <source>
        <dbReference type="EMBL" id="KAL1139975.1"/>
    </source>
</evidence>
<sequence>MALSGTSKSFVLWKETPLPMYIDLYMFNWTNPEKTLKEGAKPHFEEIGPYVFTEEHTKVNIVWNKNGTVSFKQVRKWNFVPHLSVGNLYDKITNINVVAMTVGAMIKKIIPKNELPIVDAILKHEEGTMYVTKTVGELLFDGYDDKFLSLMQKLKPFVKIDLPFDRFGWFVNRNGSADYDGVFNMDTGTDDLFRLGKLYAWNFQSETNFFSGSCSKVKGTSGELWPPNIADHDTIEVFAGDICSSATLVREQTTEKFGIEGTTYIGNEKMFDNGTVYPENKCYCLRNGSDQCQPSGTRDLSSCRYGAPAFVSFPHFYLADPSYRELVSGMNPSEKQHQFTATLAKDVGIPLEVNARLQINIYVEPIQGLLFYDSLPSAMLPQLWFNQRASITEDLASQLSPVFLFKQLGQPLFFTICGIGVFLLLLGVILLISEKRCNRQKQPLLLTEDME</sequence>
<dbReference type="Pfam" id="PF01130">
    <property type="entry name" value="CD36"/>
    <property type="match status" value="1"/>
</dbReference>
<evidence type="ECO:0000256" key="8">
    <source>
        <dbReference type="SAM" id="Phobius"/>
    </source>
</evidence>
<keyword evidence="4 8" id="KW-0812">Transmembrane</keyword>
<evidence type="ECO:0000256" key="3">
    <source>
        <dbReference type="ARBA" id="ARBA00022475"/>
    </source>
</evidence>
<keyword evidence="5 8" id="KW-1133">Transmembrane helix</keyword>
<dbReference type="PANTHER" id="PTHR11923:SF114">
    <property type="entry name" value="FI02050P-RELATED"/>
    <property type="match status" value="1"/>
</dbReference>
<comment type="caution">
    <text evidence="9">The sequence shown here is derived from an EMBL/GenBank/DDBJ whole genome shotgun (WGS) entry which is preliminary data.</text>
</comment>
<accession>A0ABD0YVS2</accession>
<keyword evidence="7" id="KW-0325">Glycoprotein</keyword>
<feature type="transmembrane region" description="Helical" evidence="8">
    <location>
        <begin position="412"/>
        <end position="432"/>
    </location>
</feature>
<dbReference type="Proteomes" id="UP001558652">
    <property type="component" value="Unassembled WGS sequence"/>
</dbReference>
<keyword evidence="6 8" id="KW-0472">Membrane</keyword>
<evidence type="ECO:0000313" key="10">
    <source>
        <dbReference type="Proteomes" id="UP001558652"/>
    </source>
</evidence>
<keyword evidence="10" id="KW-1185">Reference proteome</keyword>
<dbReference type="EMBL" id="JBFDAA010000002">
    <property type="protein sequence ID" value="KAL1139975.1"/>
    <property type="molecule type" value="Genomic_DNA"/>
</dbReference>
<dbReference type="InterPro" id="IPR002159">
    <property type="entry name" value="CD36_fam"/>
</dbReference>